<dbReference type="InterPro" id="IPR050503">
    <property type="entry name" value="cAMP-dep_PK_reg_su-like"/>
</dbReference>
<gene>
    <name evidence="2" type="ORF">FIV42_00270</name>
</gene>
<dbReference type="RefSeq" id="WP_141195727.1">
    <property type="nucleotide sequence ID" value="NZ_CP041186.1"/>
</dbReference>
<name>A0A4Y6PLR9_PERCE</name>
<dbReference type="OrthoDB" id="5290098at2"/>
<accession>A0A5B8Y400</accession>
<dbReference type="SUPFAM" id="SSF51206">
    <property type="entry name" value="cAMP-binding domain-like"/>
    <property type="match status" value="1"/>
</dbReference>
<feature type="domain" description="Cyclic nucleotide-binding" evidence="1">
    <location>
        <begin position="293"/>
        <end position="394"/>
    </location>
</feature>
<dbReference type="PROSITE" id="PS50042">
    <property type="entry name" value="CNMP_BINDING_3"/>
    <property type="match status" value="2"/>
</dbReference>
<dbReference type="Gene3D" id="2.60.120.10">
    <property type="entry name" value="Jelly Rolls"/>
    <property type="match status" value="1"/>
</dbReference>
<dbReference type="PANTHER" id="PTHR11635:SF152">
    <property type="entry name" value="CAMP-DEPENDENT PROTEIN KINASE TYPE I REGULATORY SUBUNIT-RELATED"/>
    <property type="match status" value="1"/>
</dbReference>
<dbReference type="AlphaFoldDB" id="A0A4Y6PLR9"/>
<sequence>MELTKLVSLLSKVDDAIEESEHAKALALVLHNFSKFEDNALLRERVAILLASNGRKKEAVGVWDHVARHWANSGHPTRSLAAIKQMHALRPDITMLLDHFTALYNIRSPYLDQDARLPEVAPPTEEVELHVALSGTSLKEMLDEAFAVSIDTDTLVNEPQSLPPLPLLSLLPSEALRRVLDFLEYEIFADAEAVLTKDEMAGDLIWTVTADFTIEDHDPSLRLPSGALLGLSSFGRSATTVARDVYSRKNSELLRLTRESIDALDEELGDFRNRLSTLRRHALTEGLLERHPMFAELDDTDRVELMRRFVGLRVSQGEKLIEQDGQSPGIFVVLDGEVDILRSEEGWEITIATLSAGDVFGEVGVVSDRDALAGCKMTTPGHLLFLSREEFGSVADQYPAVAKYAVNLANERMEDVETTLSAQDLAEVE</sequence>
<dbReference type="CDD" id="cd00038">
    <property type="entry name" value="CAP_ED"/>
    <property type="match status" value="1"/>
</dbReference>
<evidence type="ECO:0000313" key="3">
    <source>
        <dbReference type="Proteomes" id="UP000315995"/>
    </source>
</evidence>
<dbReference type="GO" id="GO:0005829">
    <property type="term" value="C:cytosol"/>
    <property type="evidence" value="ECO:0007669"/>
    <property type="project" value="TreeGrafter"/>
</dbReference>
<dbReference type="InterPro" id="IPR000595">
    <property type="entry name" value="cNMP-bd_dom"/>
</dbReference>
<reference evidence="2 3" key="1">
    <citation type="submission" date="2019-06" db="EMBL/GenBank/DDBJ databases">
        <title>Persicimonas caeni gen. nov., sp. nov., a predatory bacterium isolated from solar saltern.</title>
        <authorList>
            <person name="Wang S."/>
        </authorList>
    </citation>
    <scope>NUCLEOTIDE SEQUENCE [LARGE SCALE GENOMIC DNA]</scope>
    <source>
        <strain evidence="2 3">YN101</strain>
    </source>
</reference>
<evidence type="ECO:0000259" key="1">
    <source>
        <dbReference type="PROSITE" id="PS50042"/>
    </source>
</evidence>
<protein>
    <submittedName>
        <fullName evidence="2">Cyclic nucleotide-binding domain-containing protein</fullName>
    </submittedName>
</protein>
<dbReference type="Proteomes" id="UP000315995">
    <property type="component" value="Chromosome"/>
</dbReference>
<organism evidence="2 3">
    <name type="scientific">Persicimonas caeni</name>
    <dbReference type="NCBI Taxonomy" id="2292766"/>
    <lineage>
        <taxon>Bacteria</taxon>
        <taxon>Deltaproteobacteria</taxon>
        <taxon>Bradymonadales</taxon>
        <taxon>Bradymonadaceae</taxon>
        <taxon>Persicimonas</taxon>
    </lineage>
</organism>
<dbReference type="InterPro" id="IPR014710">
    <property type="entry name" value="RmlC-like_jellyroll"/>
</dbReference>
<dbReference type="Pfam" id="PF00027">
    <property type="entry name" value="cNMP_binding"/>
    <property type="match status" value="1"/>
</dbReference>
<dbReference type="InterPro" id="IPR018490">
    <property type="entry name" value="cNMP-bd_dom_sf"/>
</dbReference>
<feature type="domain" description="Cyclic nucleotide-binding" evidence="1">
    <location>
        <begin position="167"/>
        <end position="264"/>
    </location>
</feature>
<dbReference type="PANTHER" id="PTHR11635">
    <property type="entry name" value="CAMP-DEPENDENT PROTEIN KINASE REGULATORY CHAIN"/>
    <property type="match status" value="1"/>
</dbReference>
<dbReference type="EMBL" id="CP041186">
    <property type="protein sequence ID" value="QDG49228.1"/>
    <property type="molecule type" value="Genomic_DNA"/>
</dbReference>
<evidence type="ECO:0000313" key="2">
    <source>
        <dbReference type="EMBL" id="QDG49228.1"/>
    </source>
</evidence>
<proteinExistence type="predicted"/>
<dbReference type="SMART" id="SM00100">
    <property type="entry name" value="cNMP"/>
    <property type="match status" value="1"/>
</dbReference>
<keyword evidence="3" id="KW-1185">Reference proteome</keyword>
<dbReference type="GO" id="GO:0005952">
    <property type="term" value="C:cAMP-dependent protein kinase complex"/>
    <property type="evidence" value="ECO:0007669"/>
    <property type="project" value="InterPro"/>
</dbReference>
<accession>A0A4Y6PLR9</accession>